<dbReference type="OMA" id="YKITEMT"/>
<dbReference type="KEGG" id="spar:SPRG_02483"/>
<protein>
    <submittedName>
        <fullName evidence="3">Uncharacterized protein</fullName>
    </submittedName>
</protein>
<dbReference type="SUPFAM" id="SSF51735">
    <property type="entry name" value="NAD(P)-binding Rossmann-fold domains"/>
    <property type="match status" value="1"/>
</dbReference>
<dbReference type="RefSeq" id="XP_012196448.1">
    <property type="nucleotide sequence ID" value="XM_012341058.1"/>
</dbReference>
<proteinExistence type="inferred from homology"/>
<accession>A0A067CU59</accession>
<comment type="similarity">
    <text evidence="1">Belongs to the short-chain dehydrogenases/reductases (SDR) family.</text>
</comment>
<gene>
    <name evidence="3" type="ORF">SPRG_02483</name>
</gene>
<dbReference type="AlphaFoldDB" id="A0A067CU59"/>
<dbReference type="GeneID" id="24125037"/>
<dbReference type="PRINTS" id="PR00081">
    <property type="entry name" value="GDHRDH"/>
</dbReference>
<dbReference type="Gene3D" id="3.40.50.720">
    <property type="entry name" value="NAD(P)-binding Rossmann-like Domain"/>
    <property type="match status" value="1"/>
</dbReference>
<dbReference type="InterPro" id="IPR036291">
    <property type="entry name" value="NAD(P)-bd_dom_sf"/>
</dbReference>
<dbReference type="InterPro" id="IPR002347">
    <property type="entry name" value="SDR_fam"/>
</dbReference>
<dbReference type="GO" id="GO:0016491">
    <property type="term" value="F:oxidoreductase activity"/>
    <property type="evidence" value="ECO:0007669"/>
    <property type="project" value="UniProtKB-KW"/>
</dbReference>
<reference evidence="3 4" key="1">
    <citation type="journal article" date="2013" name="PLoS Genet.">
        <title>Distinctive expansion of potential virulence genes in the genome of the oomycete fish pathogen Saprolegnia parasitica.</title>
        <authorList>
            <person name="Jiang R.H."/>
            <person name="de Bruijn I."/>
            <person name="Haas B.J."/>
            <person name="Belmonte R."/>
            <person name="Lobach L."/>
            <person name="Christie J."/>
            <person name="van den Ackerveken G."/>
            <person name="Bottin A."/>
            <person name="Bulone V."/>
            <person name="Diaz-Moreno S.M."/>
            <person name="Dumas B."/>
            <person name="Fan L."/>
            <person name="Gaulin E."/>
            <person name="Govers F."/>
            <person name="Grenville-Briggs L.J."/>
            <person name="Horner N.R."/>
            <person name="Levin J.Z."/>
            <person name="Mammella M."/>
            <person name="Meijer H.J."/>
            <person name="Morris P."/>
            <person name="Nusbaum C."/>
            <person name="Oome S."/>
            <person name="Phillips A.J."/>
            <person name="van Rooyen D."/>
            <person name="Rzeszutek E."/>
            <person name="Saraiva M."/>
            <person name="Secombes C.J."/>
            <person name="Seidl M.F."/>
            <person name="Snel B."/>
            <person name="Stassen J.H."/>
            <person name="Sykes S."/>
            <person name="Tripathy S."/>
            <person name="van den Berg H."/>
            <person name="Vega-Arreguin J.C."/>
            <person name="Wawra S."/>
            <person name="Young S.K."/>
            <person name="Zeng Q."/>
            <person name="Dieguez-Uribeondo J."/>
            <person name="Russ C."/>
            <person name="Tyler B.M."/>
            <person name="van West P."/>
        </authorList>
    </citation>
    <scope>NUCLEOTIDE SEQUENCE [LARGE SCALE GENOMIC DNA]</scope>
    <source>
        <strain evidence="3 4">CBS 223.65</strain>
    </source>
</reference>
<organism evidence="3 4">
    <name type="scientific">Saprolegnia parasitica (strain CBS 223.65)</name>
    <dbReference type="NCBI Taxonomy" id="695850"/>
    <lineage>
        <taxon>Eukaryota</taxon>
        <taxon>Sar</taxon>
        <taxon>Stramenopiles</taxon>
        <taxon>Oomycota</taxon>
        <taxon>Saprolegniomycetes</taxon>
        <taxon>Saprolegniales</taxon>
        <taxon>Saprolegniaceae</taxon>
        <taxon>Saprolegnia</taxon>
    </lineage>
</organism>
<dbReference type="EMBL" id="KK583194">
    <property type="protein sequence ID" value="KDO32785.1"/>
    <property type="molecule type" value="Genomic_DNA"/>
</dbReference>
<evidence type="ECO:0000256" key="2">
    <source>
        <dbReference type="ARBA" id="ARBA00023002"/>
    </source>
</evidence>
<dbReference type="PANTHER" id="PTHR24320:SF148">
    <property type="entry name" value="NAD(P)-BINDING ROSSMANN-FOLD SUPERFAMILY PROTEIN"/>
    <property type="match status" value="1"/>
</dbReference>
<dbReference type="OrthoDB" id="157221at2759"/>
<dbReference type="Proteomes" id="UP000030745">
    <property type="component" value="Unassembled WGS sequence"/>
</dbReference>
<evidence type="ECO:0000313" key="4">
    <source>
        <dbReference type="Proteomes" id="UP000030745"/>
    </source>
</evidence>
<keyword evidence="4" id="KW-1185">Reference proteome</keyword>
<evidence type="ECO:0000256" key="1">
    <source>
        <dbReference type="ARBA" id="ARBA00006484"/>
    </source>
</evidence>
<dbReference type="CDD" id="cd05327">
    <property type="entry name" value="retinol-DH_like_SDR_c_like"/>
    <property type="match status" value="1"/>
</dbReference>
<evidence type="ECO:0000313" key="3">
    <source>
        <dbReference type="EMBL" id="KDO32785.1"/>
    </source>
</evidence>
<dbReference type="VEuPathDB" id="FungiDB:SPRG_02483"/>
<sequence length="301" mass="32735">MTFSFNDIPDLTGQVAIVTGANSGIGLVTARQLALHNCHVILACRSAERASPVVDALAAEISATTGKVEFMALDMMSLASIRAFVAAFIAKQLPLHILVNNAGIMAVPFRLSVDGIESQFATNHVGVMALTLGLLPLLEAAPVAKIVCVSSAAHQMAPKMGINFDHINDEVAYNKHTAYGQSKLATILFARELHKRLRARGVNHVYVNALHPGIVQTELFREYSWIVQKIIWCFQRTADDGAKTQIYCATSPEIEKKNLSAKYFTPIAKLNETTALGQNMELAAKLWTFTEELIASKTPST</sequence>
<keyword evidence="2" id="KW-0560">Oxidoreductase</keyword>
<dbReference type="STRING" id="695850.A0A067CU59"/>
<dbReference type="PANTHER" id="PTHR24320">
    <property type="entry name" value="RETINOL DEHYDROGENASE"/>
    <property type="match status" value="1"/>
</dbReference>
<name>A0A067CU59_SAPPC</name>
<dbReference type="Pfam" id="PF00106">
    <property type="entry name" value="adh_short"/>
    <property type="match status" value="1"/>
</dbReference>